<reference evidence="7" key="1">
    <citation type="submission" date="2021-03" db="EMBL/GenBank/DDBJ databases">
        <title>Whole genome shotgun sequence of Actinoplanes consettensis NBRC 14913.</title>
        <authorList>
            <person name="Komaki H."/>
            <person name="Tamura T."/>
        </authorList>
    </citation>
    <scope>NUCLEOTIDE SEQUENCE</scope>
    <source>
        <strain evidence="7">NBRC 14913</strain>
    </source>
</reference>
<dbReference type="SUPFAM" id="SSF103473">
    <property type="entry name" value="MFS general substrate transporter"/>
    <property type="match status" value="1"/>
</dbReference>
<keyword evidence="4 6" id="KW-1133">Transmembrane helix</keyword>
<proteinExistence type="predicted"/>
<feature type="transmembrane region" description="Helical" evidence="6">
    <location>
        <begin position="324"/>
        <end position="343"/>
    </location>
</feature>
<feature type="transmembrane region" description="Helical" evidence="6">
    <location>
        <begin position="163"/>
        <end position="183"/>
    </location>
</feature>
<dbReference type="InterPro" id="IPR011701">
    <property type="entry name" value="MFS"/>
</dbReference>
<evidence type="ECO:0000313" key="7">
    <source>
        <dbReference type="EMBL" id="GIM75303.1"/>
    </source>
</evidence>
<dbReference type="Proteomes" id="UP000680865">
    <property type="component" value="Unassembled WGS sequence"/>
</dbReference>
<dbReference type="Gene3D" id="1.20.1250.20">
    <property type="entry name" value="MFS general substrate transporter like domains"/>
    <property type="match status" value="1"/>
</dbReference>
<evidence type="ECO:0000256" key="5">
    <source>
        <dbReference type="ARBA" id="ARBA00023136"/>
    </source>
</evidence>
<sequence length="383" mass="38770">MEAQGRGRNAVLFVAISVLAGFGSSAMSLVAGIWILDLTGSPSLAGLAGFCVYAPTLAGPWLGGLVDRVPRRLLLIGTNLVLAGSLLTLVVAAGPGLIYFVSFVYGLSYVLLDAGESAVLPSALSRDELGHVNGWRSSAQEGMKLISPAAGAGLYAWHGGPSVALLSAVLPLIGAVLYGMLRLARIDKTEKSEKWPGFGVVSGVTRMTVGVAAVAIGMSAFATAPQYAVVVDDLALPSTFLGVLLSAQGAGSIVAGLVAGRMIARRGVVFTAAAGAVLFTASLLLKCLPWWPALVVGAVIGGIGLPWTLIAAVTAVQTHTPDHLLGRVSATANTVMFGPIALLNPLGSAAVHLGARPTLALAAACCLAAAASAAKKRQPVARP</sequence>
<keyword evidence="8" id="KW-1185">Reference proteome</keyword>
<accession>A0A919SR19</accession>
<dbReference type="CDD" id="cd06173">
    <property type="entry name" value="MFS_MefA_like"/>
    <property type="match status" value="1"/>
</dbReference>
<feature type="transmembrane region" description="Helical" evidence="6">
    <location>
        <begin position="291"/>
        <end position="312"/>
    </location>
</feature>
<evidence type="ECO:0000313" key="8">
    <source>
        <dbReference type="Proteomes" id="UP000680865"/>
    </source>
</evidence>
<organism evidence="7 8">
    <name type="scientific">Winogradskya consettensis</name>
    <dbReference type="NCBI Taxonomy" id="113560"/>
    <lineage>
        <taxon>Bacteria</taxon>
        <taxon>Bacillati</taxon>
        <taxon>Actinomycetota</taxon>
        <taxon>Actinomycetes</taxon>
        <taxon>Micromonosporales</taxon>
        <taxon>Micromonosporaceae</taxon>
        <taxon>Winogradskya</taxon>
    </lineage>
</organism>
<comment type="subcellular location">
    <subcellularLocation>
        <location evidence="1">Cell membrane</location>
        <topology evidence="1">Multi-pass membrane protein</topology>
    </subcellularLocation>
</comment>
<dbReference type="EMBL" id="BOQP01000022">
    <property type="protein sequence ID" value="GIM75303.1"/>
    <property type="molecule type" value="Genomic_DNA"/>
</dbReference>
<keyword evidence="2" id="KW-1003">Cell membrane</keyword>
<evidence type="ECO:0000256" key="6">
    <source>
        <dbReference type="SAM" id="Phobius"/>
    </source>
</evidence>
<dbReference type="PANTHER" id="PTHR23513:SF6">
    <property type="entry name" value="MAJOR FACILITATOR SUPERFAMILY ASSOCIATED DOMAIN-CONTAINING PROTEIN"/>
    <property type="match status" value="1"/>
</dbReference>
<dbReference type="GO" id="GO:0005886">
    <property type="term" value="C:plasma membrane"/>
    <property type="evidence" value="ECO:0007669"/>
    <property type="project" value="UniProtKB-SubCell"/>
</dbReference>
<dbReference type="AlphaFoldDB" id="A0A919SR19"/>
<feature type="transmembrane region" description="Helical" evidence="6">
    <location>
        <begin position="267"/>
        <end position="285"/>
    </location>
</feature>
<evidence type="ECO:0000256" key="4">
    <source>
        <dbReference type="ARBA" id="ARBA00022989"/>
    </source>
</evidence>
<feature type="transmembrane region" description="Helical" evidence="6">
    <location>
        <begin position="74"/>
        <end position="101"/>
    </location>
</feature>
<protein>
    <submittedName>
        <fullName evidence="7">MFS transporter</fullName>
    </submittedName>
</protein>
<dbReference type="PANTHER" id="PTHR23513">
    <property type="entry name" value="INTEGRAL MEMBRANE EFFLUX PROTEIN-RELATED"/>
    <property type="match status" value="1"/>
</dbReference>
<name>A0A919SR19_9ACTN</name>
<keyword evidence="3 6" id="KW-0812">Transmembrane</keyword>
<comment type="caution">
    <text evidence="7">The sequence shown here is derived from an EMBL/GenBank/DDBJ whole genome shotgun (WGS) entry which is preliminary data.</text>
</comment>
<feature type="transmembrane region" description="Helical" evidence="6">
    <location>
        <begin position="195"/>
        <end position="222"/>
    </location>
</feature>
<dbReference type="InterPro" id="IPR036259">
    <property type="entry name" value="MFS_trans_sf"/>
</dbReference>
<feature type="transmembrane region" description="Helical" evidence="6">
    <location>
        <begin position="234"/>
        <end position="260"/>
    </location>
</feature>
<keyword evidence="5 6" id="KW-0472">Membrane</keyword>
<evidence type="ECO:0000256" key="3">
    <source>
        <dbReference type="ARBA" id="ARBA00022692"/>
    </source>
</evidence>
<feature type="transmembrane region" description="Helical" evidence="6">
    <location>
        <begin position="12"/>
        <end position="36"/>
    </location>
</feature>
<evidence type="ECO:0000256" key="2">
    <source>
        <dbReference type="ARBA" id="ARBA00022475"/>
    </source>
</evidence>
<dbReference type="Pfam" id="PF07690">
    <property type="entry name" value="MFS_1"/>
    <property type="match status" value="2"/>
</dbReference>
<feature type="transmembrane region" description="Helical" evidence="6">
    <location>
        <begin position="42"/>
        <end position="62"/>
    </location>
</feature>
<dbReference type="GO" id="GO:0022857">
    <property type="term" value="F:transmembrane transporter activity"/>
    <property type="evidence" value="ECO:0007669"/>
    <property type="project" value="InterPro"/>
</dbReference>
<gene>
    <name evidence="7" type="ORF">Aco04nite_44740</name>
</gene>
<evidence type="ECO:0000256" key="1">
    <source>
        <dbReference type="ARBA" id="ARBA00004651"/>
    </source>
</evidence>
<feature type="transmembrane region" description="Helical" evidence="6">
    <location>
        <begin position="355"/>
        <end position="374"/>
    </location>
</feature>